<dbReference type="Gene3D" id="2.40.50.150">
    <property type="match status" value="1"/>
</dbReference>
<dbReference type="EC" id="2.7.7.6" evidence="2"/>
<feature type="region of interest" description="Disordered" evidence="9">
    <location>
        <begin position="516"/>
        <end position="550"/>
    </location>
</feature>
<feature type="compositionally biased region" description="Polar residues" evidence="9">
    <location>
        <begin position="844"/>
        <end position="854"/>
    </location>
</feature>
<feature type="region of interest" description="Disordered" evidence="9">
    <location>
        <begin position="1026"/>
        <end position="1073"/>
    </location>
</feature>
<dbReference type="InterPro" id="IPR007120">
    <property type="entry name" value="DNA-dir_RNAP_su2_dom"/>
</dbReference>
<dbReference type="GO" id="GO:0003899">
    <property type="term" value="F:DNA-directed RNA polymerase activity"/>
    <property type="evidence" value="ECO:0007669"/>
    <property type="project" value="UniProtKB-EC"/>
</dbReference>
<comment type="similarity">
    <text evidence="1 8">Belongs to the RNA polymerase beta chain family.</text>
</comment>
<comment type="catalytic activity">
    <reaction evidence="7">
        <text>RNA(n) + a ribonucleoside 5'-triphosphate = RNA(n+1) + diphosphate</text>
        <dbReference type="Rhea" id="RHEA:21248"/>
        <dbReference type="Rhea" id="RHEA-COMP:14527"/>
        <dbReference type="Rhea" id="RHEA-COMP:17342"/>
        <dbReference type="ChEBI" id="CHEBI:33019"/>
        <dbReference type="ChEBI" id="CHEBI:61557"/>
        <dbReference type="ChEBI" id="CHEBI:140395"/>
        <dbReference type="EC" id="2.7.7.6"/>
    </reaction>
</comment>
<feature type="domain" description="RNA polymerase Rpb2" evidence="12">
    <location>
        <begin position="372"/>
        <end position="440"/>
    </location>
</feature>
<dbReference type="Gene3D" id="2.30.150.10">
    <property type="entry name" value="DNA-directed RNA polymerase, beta subunit, external 1 domain"/>
    <property type="match status" value="1"/>
</dbReference>
<feature type="compositionally biased region" description="Polar residues" evidence="9">
    <location>
        <begin position="757"/>
        <end position="773"/>
    </location>
</feature>
<dbReference type="SUPFAM" id="SSF64484">
    <property type="entry name" value="beta and beta-prime subunits of DNA dependent RNA-polymerase"/>
    <property type="match status" value="1"/>
</dbReference>
<dbReference type="InterPro" id="IPR015712">
    <property type="entry name" value="DNA-dir_RNA_pol_su2"/>
</dbReference>
<feature type="compositionally biased region" description="Basic and acidic residues" evidence="9">
    <location>
        <begin position="918"/>
        <end position="931"/>
    </location>
</feature>
<dbReference type="GO" id="GO:0032549">
    <property type="term" value="F:ribonucleoside binding"/>
    <property type="evidence" value="ECO:0007669"/>
    <property type="project" value="InterPro"/>
</dbReference>
<dbReference type="InterPro" id="IPR037034">
    <property type="entry name" value="RNA_pol_Rpb2_2_sf"/>
</dbReference>
<dbReference type="InterPro" id="IPR014724">
    <property type="entry name" value="RNA_pol_RPB2_OB-fold"/>
</dbReference>
<name>A0A650FH95_9TRAC</name>
<feature type="compositionally biased region" description="Low complexity" evidence="9">
    <location>
        <begin position="101"/>
        <end position="113"/>
    </location>
</feature>
<protein>
    <recommendedName>
        <fullName evidence="2">DNA-directed RNA polymerase</fullName>
        <ecNumber evidence="2">2.7.7.6</ecNumber>
    </recommendedName>
</protein>
<dbReference type="Pfam" id="PF04565">
    <property type="entry name" value="RNA_pol_Rpb2_3"/>
    <property type="match status" value="1"/>
</dbReference>
<evidence type="ECO:0000313" key="13">
    <source>
        <dbReference type="EMBL" id="QGU93207.1"/>
    </source>
</evidence>
<dbReference type="EMBL" id="MK622383">
    <property type="protein sequence ID" value="QGU93207.1"/>
    <property type="molecule type" value="Genomic_DNA"/>
</dbReference>
<reference evidence="13" key="1">
    <citation type="journal article" date="2019" name="J. ISSAAS">
        <title>Phylogenomics of Selaginellaceae with special reference to the enigmatic sanguinolenta group.</title>
        <authorList>
            <person name="Zhang H.-R."/>
            <person name="Wei R."/>
            <person name="Xiang Q.-P."/>
            <person name="Zhang X.-C."/>
        </authorList>
    </citation>
    <scope>NUCLEOTIDE SEQUENCE</scope>
</reference>
<feature type="region of interest" description="Disordered" evidence="9">
    <location>
        <begin position="817"/>
        <end position="858"/>
    </location>
</feature>
<gene>
    <name evidence="13" type="primary">rpoB</name>
</gene>
<proteinExistence type="inferred from homology"/>
<dbReference type="GO" id="GO:0003677">
    <property type="term" value="F:DNA binding"/>
    <property type="evidence" value="ECO:0007669"/>
    <property type="project" value="InterPro"/>
</dbReference>
<feature type="compositionally biased region" description="Polar residues" evidence="9">
    <location>
        <begin position="965"/>
        <end position="974"/>
    </location>
</feature>
<dbReference type="PROSITE" id="PS01166">
    <property type="entry name" value="RNA_POL_BETA"/>
    <property type="match status" value="1"/>
</dbReference>
<evidence type="ECO:0000256" key="7">
    <source>
        <dbReference type="ARBA" id="ARBA00048552"/>
    </source>
</evidence>
<evidence type="ECO:0000256" key="9">
    <source>
        <dbReference type="SAM" id="MobiDB-lite"/>
    </source>
</evidence>
<dbReference type="Gene3D" id="2.40.50.100">
    <property type="match status" value="1"/>
</dbReference>
<evidence type="ECO:0000256" key="8">
    <source>
        <dbReference type="RuleBase" id="RU000434"/>
    </source>
</evidence>
<dbReference type="PANTHER" id="PTHR20856">
    <property type="entry name" value="DNA-DIRECTED RNA POLYMERASE I SUBUNIT 2"/>
    <property type="match status" value="1"/>
</dbReference>
<keyword evidence="13" id="KW-0150">Chloroplast</keyword>
<feature type="region of interest" description="Disordered" evidence="9">
    <location>
        <begin position="715"/>
        <end position="780"/>
    </location>
</feature>
<organism evidence="13">
    <name type="scientific">Selaginella sanguinolenta</name>
    <dbReference type="NCBI Taxonomy" id="493175"/>
    <lineage>
        <taxon>Eukaryota</taxon>
        <taxon>Viridiplantae</taxon>
        <taxon>Streptophyta</taxon>
        <taxon>Embryophyta</taxon>
        <taxon>Tracheophyta</taxon>
        <taxon>Lycopodiopsida</taxon>
        <taxon>Selaginellales</taxon>
        <taxon>Selaginellaceae</taxon>
        <taxon>Selaginella</taxon>
    </lineage>
</organism>
<feature type="region of interest" description="Disordered" evidence="9">
    <location>
        <begin position="85"/>
        <end position="165"/>
    </location>
</feature>
<feature type="compositionally biased region" description="Polar residues" evidence="9">
    <location>
        <begin position="350"/>
        <end position="362"/>
    </location>
</feature>
<evidence type="ECO:0000256" key="1">
    <source>
        <dbReference type="ARBA" id="ARBA00006835"/>
    </source>
</evidence>
<evidence type="ECO:0000256" key="5">
    <source>
        <dbReference type="ARBA" id="ARBA00022695"/>
    </source>
</evidence>
<keyword evidence="3" id="KW-0240">DNA-directed RNA polymerase</keyword>
<keyword evidence="4" id="KW-0808">Transferase</keyword>
<evidence type="ECO:0000259" key="10">
    <source>
        <dbReference type="Pfam" id="PF00562"/>
    </source>
</evidence>
<evidence type="ECO:0000256" key="2">
    <source>
        <dbReference type="ARBA" id="ARBA00012418"/>
    </source>
</evidence>
<dbReference type="InterPro" id="IPR007642">
    <property type="entry name" value="RNA_pol_Rpb2_2"/>
</dbReference>
<feature type="region of interest" description="Disordered" evidence="9">
    <location>
        <begin position="607"/>
        <end position="655"/>
    </location>
</feature>
<evidence type="ECO:0000259" key="11">
    <source>
        <dbReference type="Pfam" id="PF04561"/>
    </source>
</evidence>
<keyword evidence="5" id="KW-0548">Nucleotidyltransferase</keyword>
<dbReference type="Gene3D" id="3.90.1110.10">
    <property type="entry name" value="RNA polymerase Rpb2, domain 2"/>
    <property type="match status" value="1"/>
</dbReference>
<evidence type="ECO:0000256" key="3">
    <source>
        <dbReference type="ARBA" id="ARBA00022478"/>
    </source>
</evidence>
<feature type="compositionally biased region" description="Basic and acidic residues" evidence="9">
    <location>
        <begin position="242"/>
        <end position="256"/>
    </location>
</feature>
<sequence>MILDRNREMFVMPDPGEIQLEAFYRPINRGSMEESNDSPRIEDTDQGIGSRSFGRQYYVIEPLIEKRDAVYEPVTYPSESYVPARSTRKGKARMGKQTVYTGSTPSTSSRGTSVVNGIDRVTINQISRSPGIHHNPERDPNGNPIYTGTTIPNRGGKSKLEPDGRNRIWVRVRKKRKISIQPPSLATGIGAKEVSGNVCYPDAFQKTREKNVWSREHAVPESHKLSYGTDEYPVEFSDIFEESRERSPQPRFETGEIGRINPNKKLDPDVPKNEILPLPKDTSAATDHSIGIGIGIGTLDDIDHPKNRRIRTAADSLQDQSRSASERPADPMRGGLNRATRHKHVPTIRSVANSSLSLTTLKESPGSHPPPQSLDQTNPSTQTVHKRKPSSPGPRGPTRRTASSQVRDIHPSHYGRVCPIETSEGMNAGPISSLALHAGVNHWGYLTSPFHRISRILSEEDVAAYVSAEEEDEGSRITTGTCSSVYRRDDRGKQATAARYRQESVTFAWNQIHLRSTPPSQYSPVGAPPIPSPENNDANRTLTGSNTQRQAVPLLRPERRIVGTGPEGQIASDPGDIAIAPRGGRIDYTDGEGATPVVSDGEAMDTEPVTYQRPNNNTRMHQKPGGIDQGETPRKGQVTADCGATKGGESASGRNISTAYMPWEGHNSEDSVPTSERPIFEDIYTSIHIDKYEVEARVTLQGTAEIITRKIPHLDDHFPRHSDESGPVLPGSRVETGDVSVGKPTPRNPEESLKAPESNSPQAIPGIDTTTARETCPKVPTGGRGRIIDVRWIYPEDTSRYTRVVHVYVPQKREMQVGDKAAGRHGNKGITPKITPRQDMPHSQDGTSIDTIPSPSGVPSRMNVGQIFERVLGPAGYPPERHHRIRPLDERHEREAPRKLVSPELYGASEQTANPRSLELDNPGKSRSIDGRTGEVFEQPATVGKAHMPKLIHQVDDKIHARSSGPHSRVTQQPLKGRSKQGGQRVGEMEVRAPEGSGVSHIPQEMPTIKPDHVQARRKVVSAIVAGEPVYEPETTTPESPRSPVREPRRLAPDPDLAAVEKNPVSNNRSWKG</sequence>
<dbReference type="Gene3D" id="3.90.1800.10">
    <property type="entry name" value="RNA polymerase alpha subunit dimerisation domain"/>
    <property type="match status" value="1"/>
</dbReference>
<dbReference type="AlphaFoldDB" id="A0A650FH95"/>
<evidence type="ECO:0000256" key="6">
    <source>
        <dbReference type="ARBA" id="ARBA00023163"/>
    </source>
</evidence>
<dbReference type="InterPro" id="IPR037033">
    <property type="entry name" value="DNA-dir_RNAP_su2_hyb_sf"/>
</dbReference>
<dbReference type="GO" id="GO:0000428">
    <property type="term" value="C:DNA-directed RNA polymerase complex"/>
    <property type="evidence" value="ECO:0007669"/>
    <property type="project" value="UniProtKB-KW"/>
</dbReference>
<keyword evidence="13" id="KW-0934">Plastid</keyword>
<feature type="region of interest" description="Disordered" evidence="9">
    <location>
        <begin position="312"/>
        <end position="417"/>
    </location>
</feature>
<dbReference type="InterPro" id="IPR007645">
    <property type="entry name" value="RNA_pol_Rpb2_3"/>
</dbReference>
<feature type="domain" description="RNA polymerase Rpb2" evidence="11">
    <location>
        <begin position="128"/>
        <end position="311"/>
    </location>
</feature>
<dbReference type="InterPro" id="IPR042107">
    <property type="entry name" value="DNA-dir_RNA_pol_bsu_ext_1_sf"/>
</dbReference>
<feature type="compositionally biased region" description="Low complexity" evidence="9">
    <location>
        <begin position="1028"/>
        <end position="1043"/>
    </location>
</feature>
<evidence type="ECO:0000259" key="12">
    <source>
        <dbReference type="Pfam" id="PF04565"/>
    </source>
</evidence>
<feature type="domain" description="DNA-directed RNA polymerase subunit 2 hybrid-binding" evidence="10">
    <location>
        <begin position="611"/>
        <end position="980"/>
    </location>
</feature>
<feature type="compositionally biased region" description="Polar residues" evidence="9">
    <location>
        <begin position="533"/>
        <end position="550"/>
    </location>
</feature>
<dbReference type="Pfam" id="PF00562">
    <property type="entry name" value="RNA_pol_Rpb2_6"/>
    <property type="match status" value="1"/>
</dbReference>
<dbReference type="CDD" id="cd00653">
    <property type="entry name" value="RNA_pol_B_RPB2"/>
    <property type="match status" value="1"/>
</dbReference>
<dbReference type="InterPro" id="IPR007121">
    <property type="entry name" value="RNA_pol_bsu_CS"/>
</dbReference>
<feature type="compositionally biased region" description="Basic and acidic residues" evidence="9">
    <location>
        <begin position="1044"/>
        <end position="1053"/>
    </location>
</feature>
<feature type="region of interest" description="Disordered" evidence="9">
    <location>
        <begin position="242"/>
        <end position="272"/>
    </location>
</feature>
<feature type="region of interest" description="Disordered" evidence="9">
    <location>
        <begin position="873"/>
        <end position="931"/>
    </location>
</feature>
<feature type="compositionally biased region" description="Polar residues" evidence="9">
    <location>
        <begin position="1064"/>
        <end position="1073"/>
    </location>
</feature>
<evidence type="ECO:0000256" key="4">
    <source>
        <dbReference type="ARBA" id="ARBA00022679"/>
    </source>
</evidence>
<feature type="compositionally biased region" description="Basic and acidic residues" evidence="9">
    <location>
        <begin position="886"/>
        <end position="898"/>
    </location>
</feature>
<geneLocation type="chloroplast" evidence="13"/>
<keyword evidence="6" id="KW-0804">Transcription</keyword>
<accession>A0A650FH95</accession>
<dbReference type="Gene3D" id="3.90.1100.10">
    <property type="match status" value="1"/>
</dbReference>
<feature type="compositionally biased region" description="Basic and acidic residues" evidence="9">
    <location>
        <begin position="715"/>
        <end position="724"/>
    </location>
</feature>
<dbReference type="Pfam" id="PF04561">
    <property type="entry name" value="RNA_pol_Rpb2_2"/>
    <property type="match status" value="1"/>
</dbReference>
<feature type="region of interest" description="Disordered" evidence="9">
    <location>
        <begin position="960"/>
        <end position="1006"/>
    </location>
</feature>
<feature type="compositionally biased region" description="Polar residues" evidence="9">
    <location>
        <begin position="373"/>
        <end position="383"/>
    </location>
</feature>
<dbReference type="Gene3D" id="2.40.270.10">
    <property type="entry name" value="DNA-directed RNA polymerase, subunit 2, domain 6"/>
    <property type="match status" value="1"/>
</dbReference>
<dbReference type="GO" id="GO:0006351">
    <property type="term" value="P:DNA-templated transcription"/>
    <property type="evidence" value="ECO:0007669"/>
    <property type="project" value="InterPro"/>
</dbReference>